<keyword evidence="5" id="KW-0001">2Fe-2S</keyword>
<feature type="region of interest" description="Disordered" evidence="13">
    <location>
        <begin position="1"/>
        <end position="24"/>
    </location>
</feature>
<protein>
    <submittedName>
        <fullName evidence="16">Ferric reductase</fullName>
    </submittedName>
</protein>
<evidence type="ECO:0000313" key="16">
    <source>
        <dbReference type="EMBL" id="RCG29558.1"/>
    </source>
</evidence>
<keyword evidence="3" id="KW-0285">Flavoprotein</keyword>
<dbReference type="GO" id="GO:0050660">
    <property type="term" value="F:flavin adenine dinucleotide binding"/>
    <property type="evidence" value="ECO:0007669"/>
    <property type="project" value="TreeGrafter"/>
</dbReference>
<keyword evidence="9" id="KW-0560">Oxidoreductase</keyword>
<keyword evidence="7" id="KW-0274">FAD</keyword>
<evidence type="ECO:0000256" key="10">
    <source>
        <dbReference type="ARBA" id="ARBA00023004"/>
    </source>
</evidence>
<evidence type="ECO:0000256" key="11">
    <source>
        <dbReference type="ARBA" id="ARBA00023014"/>
    </source>
</evidence>
<dbReference type="InterPro" id="IPR017938">
    <property type="entry name" value="Riboflavin_synthase-like_b-brl"/>
</dbReference>
<dbReference type="Proteomes" id="UP000253094">
    <property type="component" value="Unassembled WGS sequence"/>
</dbReference>
<feature type="compositionally biased region" description="Basic residues" evidence="13">
    <location>
        <begin position="1"/>
        <end position="11"/>
    </location>
</feature>
<dbReference type="PANTHER" id="PTHR47354:SF8">
    <property type="entry name" value="1,2-PHENYLACETYL-COA EPOXIDASE, SUBUNIT E"/>
    <property type="match status" value="1"/>
</dbReference>
<feature type="transmembrane region" description="Helical" evidence="14">
    <location>
        <begin position="148"/>
        <end position="166"/>
    </location>
</feature>
<evidence type="ECO:0000256" key="4">
    <source>
        <dbReference type="ARBA" id="ARBA00022692"/>
    </source>
</evidence>
<dbReference type="SUPFAM" id="SSF63380">
    <property type="entry name" value="Riboflavin synthase domain-like"/>
    <property type="match status" value="1"/>
</dbReference>
<dbReference type="Pfam" id="PF01794">
    <property type="entry name" value="Ferric_reduct"/>
    <property type="match status" value="1"/>
</dbReference>
<keyword evidence="8 14" id="KW-1133">Transmembrane helix</keyword>
<feature type="transmembrane region" description="Helical" evidence="14">
    <location>
        <begin position="178"/>
        <end position="199"/>
    </location>
</feature>
<dbReference type="GO" id="GO:0051537">
    <property type="term" value="F:2 iron, 2 sulfur cluster binding"/>
    <property type="evidence" value="ECO:0007669"/>
    <property type="project" value="UniProtKB-KW"/>
</dbReference>
<feature type="transmembrane region" description="Helical" evidence="14">
    <location>
        <begin position="71"/>
        <end position="90"/>
    </location>
</feature>
<dbReference type="GO" id="GO:0016020">
    <property type="term" value="C:membrane"/>
    <property type="evidence" value="ECO:0007669"/>
    <property type="project" value="UniProtKB-SubCell"/>
</dbReference>
<evidence type="ECO:0000256" key="5">
    <source>
        <dbReference type="ARBA" id="ARBA00022714"/>
    </source>
</evidence>
<accession>A0A367FGQ4</accession>
<feature type="transmembrane region" description="Helical" evidence="14">
    <location>
        <begin position="211"/>
        <end position="230"/>
    </location>
</feature>
<dbReference type="AlphaFoldDB" id="A0A367FGQ4"/>
<dbReference type="InterPro" id="IPR050415">
    <property type="entry name" value="MRET"/>
</dbReference>
<evidence type="ECO:0000256" key="8">
    <source>
        <dbReference type="ARBA" id="ARBA00022989"/>
    </source>
</evidence>
<keyword evidence="17" id="KW-1185">Reference proteome</keyword>
<dbReference type="InterPro" id="IPR013130">
    <property type="entry name" value="Fe3_Rdtase_TM_dom"/>
</dbReference>
<dbReference type="InterPro" id="IPR001433">
    <property type="entry name" value="OxRdtase_FAD/NAD-bd"/>
</dbReference>
<dbReference type="Gene3D" id="2.40.30.10">
    <property type="entry name" value="Translation factors"/>
    <property type="match status" value="1"/>
</dbReference>
<comment type="caution">
    <text evidence="16">The sequence shown here is derived from an EMBL/GenBank/DDBJ whole genome shotgun (WGS) entry which is preliminary data.</text>
</comment>
<keyword evidence="4 14" id="KW-0812">Transmembrane</keyword>
<sequence>MDAGHRGRAPGRHTSAPDRRPARGVRPGVVSAVTLALIGAGAAAVVGLWWADTPSVAGIGDWLTNAGRITGLLAGYAIVVLLALMARVPALERGLGADRLARWHAMGGRYTVGLAVAHTLLIIWGYAVTGHASVVSQTASLVLSYPDVLEATVAVLLLVGVGVVSARAIRPRMRYETWFYLHFYTYLAAALAFGHQLSGGAEFAGNRAARLAWYALYGGVGALLVWYRFLTPVARAFRHRLRVTHVVREAPDVVSIHLTGRRLGELRAEAGQFFRWRFLTRDLWWAANPYSLSAAPSPHELRITVKDLGDQSRSLARLRPGTRVAAEGPYGAFTAGRATSRKVLMIAGGVGITPIRALFETVPGEVTLLYRASAPRDVVFQHELSAIAAARGAAVHYLVGPRARIGEPFTAEVLASLVPGLRDHDVYVCGPPGMTAAAVAALRRAGVPRRRVHHESFEF</sequence>
<dbReference type="SUPFAM" id="SSF52343">
    <property type="entry name" value="Ferredoxin reductase-like, C-terminal NADP-linked domain"/>
    <property type="match status" value="1"/>
</dbReference>
<evidence type="ECO:0000313" key="17">
    <source>
        <dbReference type="Proteomes" id="UP000253094"/>
    </source>
</evidence>
<dbReference type="PROSITE" id="PS51384">
    <property type="entry name" value="FAD_FR"/>
    <property type="match status" value="1"/>
</dbReference>
<proteinExistence type="predicted"/>
<name>A0A367FGQ4_9ACTN</name>
<evidence type="ECO:0000256" key="14">
    <source>
        <dbReference type="SAM" id="Phobius"/>
    </source>
</evidence>
<dbReference type="InterPro" id="IPR039261">
    <property type="entry name" value="FNR_nucleotide-bd"/>
</dbReference>
<reference evidence="16 17" key="1">
    <citation type="submission" date="2018-06" db="EMBL/GenBank/DDBJ databases">
        <title>Sphaerisporangium craniellae sp. nov., isolated from a marine sponge in the South China Sea.</title>
        <authorList>
            <person name="Li L."/>
        </authorList>
    </citation>
    <scope>NUCLEOTIDE SEQUENCE [LARGE SCALE GENOMIC DNA]</scope>
    <source>
        <strain evidence="16 17">CCTCC AA 208026</strain>
    </source>
</reference>
<organism evidence="16 17">
    <name type="scientific">Sphaerisporangium album</name>
    <dbReference type="NCBI Taxonomy" id="509200"/>
    <lineage>
        <taxon>Bacteria</taxon>
        <taxon>Bacillati</taxon>
        <taxon>Actinomycetota</taxon>
        <taxon>Actinomycetes</taxon>
        <taxon>Streptosporangiales</taxon>
        <taxon>Streptosporangiaceae</taxon>
        <taxon>Sphaerisporangium</taxon>
    </lineage>
</organism>
<dbReference type="Gene3D" id="3.40.50.80">
    <property type="entry name" value="Nucleotide-binding domain of ferredoxin-NADP reductase (FNR) module"/>
    <property type="match status" value="1"/>
</dbReference>
<keyword evidence="12 14" id="KW-0472">Membrane</keyword>
<keyword evidence="10" id="KW-0408">Iron</keyword>
<dbReference type="GO" id="GO:0046872">
    <property type="term" value="F:metal ion binding"/>
    <property type="evidence" value="ECO:0007669"/>
    <property type="project" value="UniProtKB-KW"/>
</dbReference>
<dbReference type="Pfam" id="PF00175">
    <property type="entry name" value="NAD_binding_1"/>
    <property type="match status" value="1"/>
</dbReference>
<evidence type="ECO:0000259" key="15">
    <source>
        <dbReference type="PROSITE" id="PS51384"/>
    </source>
</evidence>
<keyword evidence="6" id="KW-0479">Metal-binding</keyword>
<evidence type="ECO:0000256" key="13">
    <source>
        <dbReference type="SAM" id="MobiDB-lite"/>
    </source>
</evidence>
<dbReference type="CDD" id="cd06198">
    <property type="entry name" value="FNR_like_3"/>
    <property type="match status" value="1"/>
</dbReference>
<comment type="subcellular location">
    <subcellularLocation>
        <location evidence="2">Membrane</location>
        <topology evidence="2">Multi-pass membrane protein</topology>
    </subcellularLocation>
</comment>
<evidence type="ECO:0000256" key="1">
    <source>
        <dbReference type="ARBA" id="ARBA00001974"/>
    </source>
</evidence>
<evidence type="ECO:0000256" key="12">
    <source>
        <dbReference type="ARBA" id="ARBA00023136"/>
    </source>
</evidence>
<dbReference type="GO" id="GO:0016491">
    <property type="term" value="F:oxidoreductase activity"/>
    <property type="evidence" value="ECO:0007669"/>
    <property type="project" value="UniProtKB-KW"/>
</dbReference>
<comment type="cofactor">
    <cofactor evidence="1">
        <name>FAD</name>
        <dbReference type="ChEBI" id="CHEBI:57692"/>
    </cofactor>
</comment>
<keyword evidence="11" id="KW-0411">Iron-sulfur</keyword>
<dbReference type="InterPro" id="IPR017927">
    <property type="entry name" value="FAD-bd_FR_type"/>
</dbReference>
<evidence type="ECO:0000256" key="2">
    <source>
        <dbReference type="ARBA" id="ARBA00004141"/>
    </source>
</evidence>
<dbReference type="PANTHER" id="PTHR47354">
    <property type="entry name" value="NADH OXIDOREDUCTASE HCR"/>
    <property type="match status" value="1"/>
</dbReference>
<dbReference type="OrthoDB" id="9801223at2"/>
<feature type="domain" description="FAD-binding FR-type" evidence="15">
    <location>
        <begin position="236"/>
        <end position="336"/>
    </location>
</feature>
<feature type="transmembrane region" description="Helical" evidence="14">
    <location>
        <begin position="110"/>
        <end position="128"/>
    </location>
</feature>
<evidence type="ECO:0000256" key="6">
    <source>
        <dbReference type="ARBA" id="ARBA00022723"/>
    </source>
</evidence>
<evidence type="ECO:0000256" key="7">
    <source>
        <dbReference type="ARBA" id="ARBA00022827"/>
    </source>
</evidence>
<dbReference type="EMBL" id="QOIL01000011">
    <property type="protein sequence ID" value="RCG29558.1"/>
    <property type="molecule type" value="Genomic_DNA"/>
</dbReference>
<feature type="transmembrane region" description="Helical" evidence="14">
    <location>
        <begin position="29"/>
        <end position="51"/>
    </location>
</feature>
<evidence type="ECO:0000256" key="9">
    <source>
        <dbReference type="ARBA" id="ARBA00023002"/>
    </source>
</evidence>
<evidence type="ECO:0000256" key="3">
    <source>
        <dbReference type="ARBA" id="ARBA00022630"/>
    </source>
</evidence>
<gene>
    <name evidence="16" type="ORF">DQ384_20675</name>
</gene>